<sequence length="160" mass="17575">MAGRSGFFTTPDLPRSIEVRIPRMSHRIRAEYDRLSDVSGHRSASQRSGTPGSASVASKGMKRKTKRRTIHKSLNDLNLGRFRYNGRGPSTAAASVTKNETGRGRHSKTVVHTGRVTKKAASTATGKKPRARVGKDEKARARSAFARAVEHQQRRRAGNV</sequence>
<dbReference type="EMBL" id="MU854548">
    <property type="protein sequence ID" value="KAK4033159.1"/>
    <property type="molecule type" value="Genomic_DNA"/>
</dbReference>
<feature type="region of interest" description="Disordered" evidence="1">
    <location>
        <begin position="32"/>
        <end position="160"/>
    </location>
</feature>
<feature type="compositionally biased region" description="Polar residues" evidence="1">
    <location>
        <begin position="42"/>
        <end position="56"/>
    </location>
</feature>
<dbReference type="Proteomes" id="UP001303115">
    <property type="component" value="Unassembled WGS sequence"/>
</dbReference>
<comment type="caution">
    <text evidence="2">The sequence shown here is derived from an EMBL/GenBank/DDBJ whole genome shotgun (WGS) entry which is preliminary data.</text>
</comment>
<evidence type="ECO:0000256" key="1">
    <source>
        <dbReference type="SAM" id="MobiDB-lite"/>
    </source>
</evidence>
<feature type="compositionally biased region" description="Basic residues" evidence="1">
    <location>
        <begin position="60"/>
        <end position="71"/>
    </location>
</feature>
<gene>
    <name evidence="2" type="ORF">C8A01DRAFT_19862</name>
</gene>
<name>A0AAN6P7K3_9PEZI</name>
<keyword evidence="3" id="KW-1185">Reference proteome</keyword>
<proteinExistence type="predicted"/>
<reference evidence="3" key="1">
    <citation type="journal article" date="2023" name="Mol. Phylogenet. Evol.">
        <title>Genome-scale phylogeny and comparative genomics of the fungal order Sordariales.</title>
        <authorList>
            <person name="Hensen N."/>
            <person name="Bonometti L."/>
            <person name="Westerberg I."/>
            <person name="Brannstrom I.O."/>
            <person name="Guillou S."/>
            <person name="Cros-Aarteil S."/>
            <person name="Calhoun S."/>
            <person name="Haridas S."/>
            <person name="Kuo A."/>
            <person name="Mondo S."/>
            <person name="Pangilinan J."/>
            <person name="Riley R."/>
            <person name="LaButti K."/>
            <person name="Andreopoulos B."/>
            <person name="Lipzen A."/>
            <person name="Chen C."/>
            <person name="Yan M."/>
            <person name="Daum C."/>
            <person name="Ng V."/>
            <person name="Clum A."/>
            <person name="Steindorff A."/>
            <person name="Ohm R.A."/>
            <person name="Martin F."/>
            <person name="Silar P."/>
            <person name="Natvig D.O."/>
            <person name="Lalanne C."/>
            <person name="Gautier V."/>
            <person name="Ament-Velasquez S.L."/>
            <person name="Kruys A."/>
            <person name="Hutchinson M.I."/>
            <person name="Powell A.J."/>
            <person name="Barry K."/>
            <person name="Miller A.N."/>
            <person name="Grigoriev I.V."/>
            <person name="Debuchy R."/>
            <person name="Gladieux P."/>
            <person name="Hiltunen Thoren M."/>
            <person name="Johannesson H."/>
        </authorList>
    </citation>
    <scope>NUCLEOTIDE SEQUENCE [LARGE SCALE GENOMIC DNA]</scope>
    <source>
        <strain evidence="3">CBS 284.82</strain>
    </source>
</reference>
<dbReference type="AlphaFoldDB" id="A0AAN6P7K3"/>
<accession>A0AAN6P7K3</accession>
<evidence type="ECO:0000313" key="2">
    <source>
        <dbReference type="EMBL" id="KAK4033159.1"/>
    </source>
</evidence>
<protein>
    <submittedName>
        <fullName evidence="2">Uncharacterized protein</fullName>
    </submittedName>
</protein>
<evidence type="ECO:0000313" key="3">
    <source>
        <dbReference type="Proteomes" id="UP001303115"/>
    </source>
</evidence>
<organism evidence="2 3">
    <name type="scientific">Parachaetomium inaequale</name>
    <dbReference type="NCBI Taxonomy" id="2588326"/>
    <lineage>
        <taxon>Eukaryota</taxon>
        <taxon>Fungi</taxon>
        <taxon>Dikarya</taxon>
        <taxon>Ascomycota</taxon>
        <taxon>Pezizomycotina</taxon>
        <taxon>Sordariomycetes</taxon>
        <taxon>Sordariomycetidae</taxon>
        <taxon>Sordariales</taxon>
        <taxon>Chaetomiaceae</taxon>
        <taxon>Parachaetomium</taxon>
    </lineage>
</organism>